<feature type="binding site" evidence="12">
    <location>
        <begin position="406"/>
        <end position="409"/>
    </location>
    <ligand>
        <name>meso-2,6-diaminopimelate</name>
        <dbReference type="ChEBI" id="CHEBI:57791"/>
    </ligand>
</feature>
<feature type="binding site" evidence="12">
    <location>
        <position position="461"/>
    </location>
    <ligand>
        <name>meso-2,6-diaminopimelate</name>
        <dbReference type="ChEBI" id="CHEBI:57791"/>
    </ligand>
</feature>
<dbReference type="GO" id="GO:0009252">
    <property type="term" value="P:peptidoglycan biosynthetic process"/>
    <property type="evidence" value="ECO:0007669"/>
    <property type="project" value="UniProtKB-UniRule"/>
</dbReference>
<evidence type="ECO:0000256" key="6">
    <source>
        <dbReference type="ARBA" id="ARBA00022741"/>
    </source>
</evidence>
<evidence type="ECO:0000259" key="14">
    <source>
        <dbReference type="Pfam" id="PF01225"/>
    </source>
</evidence>
<dbReference type="InterPro" id="IPR018109">
    <property type="entry name" value="Folylpolyglutamate_synth_CS"/>
</dbReference>
<keyword evidence="10 12" id="KW-0131">Cell cycle</keyword>
<dbReference type="InterPro" id="IPR013221">
    <property type="entry name" value="Mur_ligase_cen"/>
</dbReference>
<dbReference type="InterPro" id="IPR036615">
    <property type="entry name" value="Mur_ligase_C_dom_sf"/>
</dbReference>
<dbReference type="InterPro" id="IPR000713">
    <property type="entry name" value="Mur_ligase_N"/>
</dbReference>
<dbReference type="PANTHER" id="PTHR23135:SF4">
    <property type="entry name" value="UDP-N-ACETYLMURAMOYL-L-ALANYL-D-GLUTAMATE--2,6-DIAMINOPIMELATE LIGASE MURE HOMOLOG, CHLOROPLASTIC"/>
    <property type="match status" value="1"/>
</dbReference>
<dbReference type="SUPFAM" id="SSF53244">
    <property type="entry name" value="MurD-like peptide ligases, peptide-binding domain"/>
    <property type="match status" value="1"/>
</dbReference>
<comment type="similarity">
    <text evidence="2 12">Belongs to the MurCDEF family. MurE subfamily.</text>
</comment>
<evidence type="ECO:0000259" key="15">
    <source>
        <dbReference type="Pfam" id="PF02875"/>
    </source>
</evidence>
<dbReference type="PANTHER" id="PTHR23135">
    <property type="entry name" value="MUR LIGASE FAMILY MEMBER"/>
    <property type="match status" value="1"/>
</dbReference>
<dbReference type="GO" id="GO:0008360">
    <property type="term" value="P:regulation of cell shape"/>
    <property type="evidence" value="ECO:0007669"/>
    <property type="project" value="UniProtKB-KW"/>
</dbReference>
<keyword evidence="4 12" id="KW-0436">Ligase</keyword>
<comment type="pathway">
    <text evidence="1 12 13">Cell wall biogenesis; peptidoglycan biosynthesis.</text>
</comment>
<organism evidence="17 18">
    <name type="scientific">Ureibacillus thermosphaericus</name>
    <dbReference type="NCBI Taxonomy" id="51173"/>
    <lineage>
        <taxon>Bacteria</taxon>
        <taxon>Bacillati</taxon>
        <taxon>Bacillota</taxon>
        <taxon>Bacilli</taxon>
        <taxon>Bacillales</taxon>
        <taxon>Caryophanaceae</taxon>
        <taxon>Ureibacillus</taxon>
    </lineage>
</organism>
<evidence type="ECO:0000256" key="3">
    <source>
        <dbReference type="ARBA" id="ARBA00022490"/>
    </source>
</evidence>
<feature type="binding site" evidence="12">
    <location>
        <position position="457"/>
    </location>
    <ligand>
        <name>meso-2,6-diaminopimelate</name>
        <dbReference type="ChEBI" id="CHEBI:57791"/>
    </ligand>
</feature>
<dbReference type="NCBIfam" id="TIGR01085">
    <property type="entry name" value="murE"/>
    <property type="match status" value="1"/>
</dbReference>
<evidence type="ECO:0000256" key="12">
    <source>
        <dbReference type="HAMAP-Rule" id="MF_00208"/>
    </source>
</evidence>
<dbReference type="AlphaFoldDB" id="A0A840PYM7"/>
<feature type="domain" description="Mur ligase C-terminal" evidence="15">
    <location>
        <begin position="333"/>
        <end position="459"/>
    </location>
</feature>
<evidence type="ECO:0000256" key="2">
    <source>
        <dbReference type="ARBA" id="ARBA00005898"/>
    </source>
</evidence>
<evidence type="ECO:0000256" key="9">
    <source>
        <dbReference type="ARBA" id="ARBA00022984"/>
    </source>
</evidence>
<dbReference type="GO" id="GO:0005524">
    <property type="term" value="F:ATP binding"/>
    <property type="evidence" value="ECO:0007669"/>
    <property type="project" value="UniProtKB-UniRule"/>
</dbReference>
<sequence length="497" mass="55399">MQLAELLKDWPCTVKGGSIRVEVNGVEDYAQHVKPGDLFVVRKGRKFDGYQYIDLAVKNGAVGVVIEDETQLDQLKLSVPLIWVPNCLKFMSFSAAKIYRFPAEAMQVIAITGTNGKTTVSHFIGQLLQALHKKVMVIGTNGVFINGEELQIEYEALTTLQPKHLHKILQYAVRNKVQYVVLEASSMGLSTHRLDDCDIDIGVFLNLAEDHIEDHGSYEKYKQSKQILAQLADKLVLNGDDSFCRTVGLQSKKKKTYFGLGNRVNYQLQLLAEGNHHSTCCLQSDKGQKVFTLPFVGEHQLQNAIAAITTVSELGFSIENICEAAEQLRLPKGRLESIPNHLNLSIYIDYAHTEAALRAILKTLRKTAKGDLILVFSCGGDRDKHKRIKMGAVATKYADMIYLTTDNPRSEDPAYINSQIAAGFISTQKYEMILDRAEAIEKAILSAKEGDTIVIAGKGHETTQTFKDKEIYFSDYECVQSVLAKSLKNKVDDCQSQ</sequence>
<keyword evidence="8 12" id="KW-0133">Cell shape</keyword>
<comment type="function">
    <text evidence="12">Catalyzes the addition of meso-diaminopimelic acid to the nucleotide precursor UDP-N-acetylmuramoyl-L-alanyl-D-glutamate (UMAG) in the biosynthesis of bacterial cell-wall peptidoglycan.</text>
</comment>
<feature type="short sequence motif" description="Meso-diaminopimelate recognition motif" evidence="12">
    <location>
        <begin position="406"/>
        <end position="409"/>
    </location>
</feature>
<dbReference type="GO" id="GO:0005737">
    <property type="term" value="C:cytoplasm"/>
    <property type="evidence" value="ECO:0007669"/>
    <property type="project" value="UniProtKB-SubCell"/>
</dbReference>
<dbReference type="Gene3D" id="3.40.1390.10">
    <property type="entry name" value="MurE/MurF, N-terminal domain"/>
    <property type="match status" value="1"/>
</dbReference>
<dbReference type="HAMAP" id="MF_00208">
    <property type="entry name" value="MurE"/>
    <property type="match status" value="1"/>
</dbReference>
<feature type="binding site" evidence="12">
    <location>
        <position position="185"/>
    </location>
    <ligand>
        <name>UDP-N-acetyl-alpha-D-muramoyl-L-alanyl-D-glutamate</name>
        <dbReference type="ChEBI" id="CHEBI:83900"/>
    </ligand>
</feature>
<keyword evidence="18" id="KW-1185">Reference proteome</keyword>
<evidence type="ECO:0000256" key="4">
    <source>
        <dbReference type="ARBA" id="ARBA00022598"/>
    </source>
</evidence>
<evidence type="ECO:0000256" key="8">
    <source>
        <dbReference type="ARBA" id="ARBA00022960"/>
    </source>
</evidence>
<dbReference type="SUPFAM" id="SSF63418">
    <property type="entry name" value="MurE/MurF N-terminal domain"/>
    <property type="match status" value="1"/>
</dbReference>
<keyword evidence="12" id="KW-0460">Magnesium</keyword>
<dbReference type="InterPro" id="IPR035911">
    <property type="entry name" value="MurE/MurF_N"/>
</dbReference>
<comment type="catalytic activity">
    <reaction evidence="12">
        <text>UDP-N-acetyl-alpha-D-muramoyl-L-alanyl-D-glutamate + meso-2,6-diaminopimelate + ATP = UDP-N-acetyl-alpha-D-muramoyl-L-alanyl-gamma-D-glutamyl-meso-2,6-diaminopimelate + ADP + phosphate + H(+)</text>
        <dbReference type="Rhea" id="RHEA:23676"/>
        <dbReference type="ChEBI" id="CHEBI:15378"/>
        <dbReference type="ChEBI" id="CHEBI:30616"/>
        <dbReference type="ChEBI" id="CHEBI:43474"/>
        <dbReference type="ChEBI" id="CHEBI:57791"/>
        <dbReference type="ChEBI" id="CHEBI:83900"/>
        <dbReference type="ChEBI" id="CHEBI:83905"/>
        <dbReference type="ChEBI" id="CHEBI:456216"/>
        <dbReference type="EC" id="6.3.2.13"/>
    </reaction>
</comment>
<keyword evidence="3 12" id="KW-0963">Cytoplasm</keyword>
<dbReference type="GO" id="GO:0071555">
    <property type="term" value="P:cell wall organization"/>
    <property type="evidence" value="ECO:0007669"/>
    <property type="project" value="UniProtKB-KW"/>
</dbReference>
<comment type="PTM">
    <text evidence="12">Carboxylation is probably crucial for Mg(2+) binding and, consequently, for the gamma-phosphate positioning of ATP.</text>
</comment>
<keyword evidence="5 12" id="KW-0132">Cell division</keyword>
<dbReference type="Proteomes" id="UP000557217">
    <property type="component" value="Unassembled WGS sequence"/>
</dbReference>
<dbReference type="EMBL" id="JACHGZ010000018">
    <property type="protein sequence ID" value="MBB5149328.1"/>
    <property type="molecule type" value="Genomic_DNA"/>
</dbReference>
<dbReference type="InterPro" id="IPR005761">
    <property type="entry name" value="UDP-N-AcMur-Glu-dNH2Pim_ligase"/>
</dbReference>
<dbReference type="Pfam" id="PF08245">
    <property type="entry name" value="Mur_ligase_M"/>
    <property type="match status" value="1"/>
</dbReference>
<dbReference type="RefSeq" id="WP_168412451.1">
    <property type="nucleotide sequence ID" value="NZ_JAAXPW010000020.1"/>
</dbReference>
<evidence type="ECO:0000256" key="7">
    <source>
        <dbReference type="ARBA" id="ARBA00022840"/>
    </source>
</evidence>
<evidence type="ECO:0000256" key="5">
    <source>
        <dbReference type="ARBA" id="ARBA00022618"/>
    </source>
</evidence>
<feature type="domain" description="Mur ligase N-terminal catalytic" evidence="14">
    <location>
        <begin position="31"/>
        <end position="73"/>
    </location>
</feature>
<dbReference type="SUPFAM" id="SSF53623">
    <property type="entry name" value="MurD-like peptide ligases, catalytic domain"/>
    <property type="match status" value="1"/>
</dbReference>
<feature type="domain" description="Mur ligase central" evidence="16">
    <location>
        <begin position="111"/>
        <end position="310"/>
    </location>
</feature>
<dbReference type="GO" id="GO:0008765">
    <property type="term" value="F:UDP-N-acetylmuramoylalanyl-D-glutamate-2,6-diaminopimelate ligase activity"/>
    <property type="evidence" value="ECO:0007669"/>
    <property type="project" value="UniProtKB-UniRule"/>
</dbReference>
<keyword evidence="9 12" id="KW-0573">Peptidoglycan synthesis</keyword>
<dbReference type="InterPro" id="IPR036565">
    <property type="entry name" value="Mur-like_cat_sf"/>
</dbReference>
<dbReference type="Gene3D" id="3.40.1190.10">
    <property type="entry name" value="Mur-like, catalytic domain"/>
    <property type="match status" value="1"/>
</dbReference>
<evidence type="ECO:0000259" key="16">
    <source>
        <dbReference type="Pfam" id="PF08245"/>
    </source>
</evidence>
<evidence type="ECO:0000313" key="18">
    <source>
        <dbReference type="Proteomes" id="UP000557217"/>
    </source>
</evidence>
<protein>
    <recommendedName>
        <fullName evidence="12">UDP-N-acetylmuramoyl-L-alanyl-D-glutamate--2,6-diaminopimelate ligase</fullName>
        <ecNumber evidence="12">6.3.2.13</ecNumber>
    </recommendedName>
    <alternativeName>
        <fullName evidence="12">Meso-A2pm-adding enzyme</fullName>
    </alternativeName>
    <alternativeName>
        <fullName evidence="12">Meso-diaminopimelate-adding enzyme</fullName>
    </alternativeName>
    <alternativeName>
        <fullName evidence="12">UDP-MurNAc-L-Ala-D-Glu:meso-diaminopimelate ligase</fullName>
    </alternativeName>
    <alternativeName>
        <fullName evidence="12">UDP-MurNAc-tripeptide synthetase</fullName>
    </alternativeName>
    <alternativeName>
        <fullName evidence="12">UDP-N-acetylmuramyl-tripeptide synthetase</fullName>
    </alternativeName>
</protein>
<dbReference type="PROSITE" id="PS01011">
    <property type="entry name" value="FOLYLPOLYGLU_SYNT_1"/>
    <property type="match status" value="1"/>
</dbReference>
<dbReference type="GO" id="GO:0000287">
    <property type="term" value="F:magnesium ion binding"/>
    <property type="evidence" value="ECO:0007669"/>
    <property type="project" value="UniProtKB-UniRule"/>
</dbReference>
<feature type="binding site" evidence="12">
    <location>
        <begin position="113"/>
        <end position="119"/>
    </location>
    <ligand>
        <name>ATP</name>
        <dbReference type="ChEBI" id="CHEBI:30616"/>
    </ligand>
</feature>
<comment type="cofactor">
    <cofactor evidence="12">
        <name>Mg(2+)</name>
        <dbReference type="ChEBI" id="CHEBI:18420"/>
    </cofactor>
</comment>
<name>A0A840PYM7_URETH</name>
<comment type="caution">
    <text evidence="12">Lacks conserved residue(s) required for the propagation of feature annotation.</text>
</comment>
<evidence type="ECO:0000256" key="1">
    <source>
        <dbReference type="ARBA" id="ARBA00004752"/>
    </source>
</evidence>
<dbReference type="Pfam" id="PF02875">
    <property type="entry name" value="Mur_ligase_C"/>
    <property type="match status" value="1"/>
</dbReference>
<accession>A0A840PYM7</accession>
<comment type="subcellular location">
    <subcellularLocation>
        <location evidence="12 13">Cytoplasm</location>
    </subcellularLocation>
</comment>
<keyword evidence="11 12" id="KW-0961">Cell wall biogenesis/degradation</keyword>
<feature type="binding site" evidence="12">
    <location>
        <position position="193"/>
    </location>
    <ligand>
        <name>UDP-N-acetyl-alpha-D-muramoyl-L-alanyl-D-glutamate</name>
        <dbReference type="ChEBI" id="CHEBI:83900"/>
    </ligand>
</feature>
<keyword evidence="7 12" id="KW-0067">ATP-binding</keyword>
<evidence type="ECO:0000256" key="10">
    <source>
        <dbReference type="ARBA" id="ARBA00023306"/>
    </source>
</evidence>
<dbReference type="NCBIfam" id="NF001126">
    <property type="entry name" value="PRK00139.1-4"/>
    <property type="match status" value="1"/>
</dbReference>
<evidence type="ECO:0000256" key="13">
    <source>
        <dbReference type="RuleBase" id="RU004135"/>
    </source>
</evidence>
<dbReference type="UniPathway" id="UPA00219"/>
<proteinExistence type="inferred from homology"/>
<evidence type="ECO:0000256" key="11">
    <source>
        <dbReference type="ARBA" id="ARBA00023316"/>
    </source>
</evidence>
<dbReference type="EC" id="6.3.2.13" evidence="12"/>
<reference evidence="17 18" key="1">
    <citation type="submission" date="2020-08" db="EMBL/GenBank/DDBJ databases">
        <title>Genomic Encyclopedia of Type Strains, Phase IV (KMG-IV): sequencing the most valuable type-strain genomes for metagenomic binning, comparative biology and taxonomic classification.</title>
        <authorList>
            <person name="Goeker M."/>
        </authorList>
    </citation>
    <scope>NUCLEOTIDE SEQUENCE [LARGE SCALE GENOMIC DNA]</scope>
    <source>
        <strain evidence="17 18">DSM 10633</strain>
    </source>
</reference>
<evidence type="ECO:0000313" key="17">
    <source>
        <dbReference type="EMBL" id="MBB5149328.1"/>
    </source>
</evidence>
<dbReference type="Gene3D" id="3.90.190.20">
    <property type="entry name" value="Mur ligase, C-terminal domain"/>
    <property type="match status" value="1"/>
</dbReference>
<feature type="binding site" evidence="12">
    <location>
        <position position="382"/>
    </location>
    <ligand>
        <name>meso-2,6-diaminopimelate</name>
        <dbReference type="ChEBI" id="CHEBI:57791"/>
    </ligand>
</feature>
<feature type="modified residue" description="N6-carboxylysine" evidence="12">
    <location>
        <position position="225"/>
    </location>
</feature>
<dbReference type="InterPro" id="IPR004101">
    <property type="entry name" value="Mur_ligase_C"/>
</dbReference>
<feature type="binding site" evidence="12">
    <location>
        <begin position="158"/>
        <end position="159"/>
    </location>
    <ligand>
        <name>UDP-N-acetyl-alpha-D-muramoyl-L-alanyl-D-glutamate</name>
        <dbReference type="ChEBI" id="CHEBI:83900"/>
    </ligand>
</feature>
<keyword evidence="6 12" id="KW-0547">Nucleotide-binding</keyword>
<dbReference type="GO" id="GO:0051301">
    <property type="term" value="P:cell division"/>
    <property type="evidence" value="ECO:0007669"/>
    <property type="project" value="UniProtKB-KW"/>
</dbReference>
<comment type="caution">
    <text evidence="17">The sequence shown here is derived from an EMBL/GenBank/DDBJ whole genome shotgun (WGS) entry which is preliminary data.</text>
</comment>
<dbReference type="GO" id="GO:0004326">
    <property type="term" value="F:tetrahydrofolylpolyglutamate synthase activity"/>
    <property type="evidence" value="ECO:0007669"/>
    <property type="project" value="InterPro"/>
</dbReference>
<gene>
    <name evidence="12" type="primary">murE</name>
    <name evidence="17" type="ORF">HNR36_001718</name>
</gene>
<dbReference type="Pfam" id="PF01225">
    <property type="entry name" value="Mur_ligase"/>
    <property type="match status" value="1"/>
</dbReference>